<proteinExistence type="predicted"/>
<keyword evidence="5" id="KW-1185">Reference proteome</keyword>
<evidence type="ECO:0000256" key="2">
    <source>
        <dbReference type="SAM" id="Phobius"/>
    </source>
</evidence>
<dbReference type="InterPro" id="IPR010559">
    <property type="entry name" value="Sig_transdc_His_kin_internal"/>
</dbReference>
<feature type="transmembrane region" description="Helical" evidence="2">
    <location>
        <begin position="112"/>
        <end position="134"/>
    </location>
</feature>
<dbReference type="PANTHER" id="PTHR34220">
    <property type="entry name" value="SENSOR HISTIDINE KINASE YPDA"/>
    <property type="match status" value="1"/>
</dbReference>
<organism evidence="4 5">
    <name type="scientific">Flavobacterium branchiarum</name>
    <dbReference type="NCBI Taxonomy" id="1114870"/>
    <lineage>
        <taxon>Bacteria</taxon>
        <taxon>Pseudomonadati</taxon>
        <taxon>Bacteroidota</taxon>
        <taxon>Flavobacteriia</taxon>
        <taxon>Flavobacteriales</taxon>
        <taxon>Flavobacteriaceae</taxon>
        <taxon>Flavobacterium</taxon>
    </lineage>
</organism>
<sequence length="348" mass="41106">MKKYLLWAPHLYIIIPLLLFLLFPLTFQIPFPKEFWILESFQLILYLIIYYTNYFLAVPKTFFKAKSTHFIIVICLLIIVSSSINYYAAVYFDIDAKMEYLMTSNKNTSIGFLKLNNFMFLCVTLFLIFISTTVKVNERLKKISNNRKQLEQEKLASELAFLKTQINPHFYFNVLHAIYSLTETNVEKAQEALHSLSLMMRYVIYETKHHSSMLSKEILFIEHYIKLMKLRIPQNTEIIFNKPEFIKDHPISSMILLPFIENAFKHGLTFSKQDQIIINIYQESKVLIFEVINPIAQIKAKDLEESNGIGLTNTKRRLDLLYSGFYELEIDNNQEKKEFRINLKLQLA</sequence>
<protein>
    <submittedName>
        <fullName evidence="4">Sensor histidine kinase</fullName>
        <ecNumber evidence="4">2.7.13.3</ecNumber>
    </submittedName>
</protein>
<dbReference type="Proteomes" id="UP001589589">
    <property type="component" value="Unassembled WGS sequence"/>
</dbReference>
<evidence type="ECO:0000313" key="4">
    <source>
        <dbReference type="EMBL" id="MFB9066111.1"/>
    </source>
</evidence>
<dbReference type="EMBL" id="JBHMEX010000061">
    <property type="protein sequence ID" value="MFB9066111.1"/>
    <property type="molecule type" value="Genomic_DNA"/>
</dbReference>
<accession>A0ABV5FSH7</accession>
<dbReference type="InterPro" id="IPR050640">
    <property type="entry name" value="Bact_2-comp_sensor_kinase"/>
</dbReference>
<dbReference type="GO" id="GO:0004673">
    <property type="term" value="F:protein histidine kinase activity"/>
    <property type="evidence" value="ECO:0007669"/>
    <property type="project" value="UniProtKB-EC"/>
</dbReference>
<dbReference type="RefSeq" id="WP_290263125.1">
    <property type="nucleotide sequence ID" value="NZ_JAUFQQ010000003.1"/>
</dbReference>
<keyword evidence="1" id="KW-0175">Coiled coil</keyword>
<feature type="transmembrane region" description="Helical" evidence="2">
    <location>
        <begin position="35"/>
        <end position="58"/>
    </location>
</feature>
<evidence type="ECO:0000259" key="3">
    <source>
        <dbReference type="Pfam" id="PF06580"/>
    </source>
</evidence>
<keyword evidence="2" id="KW-1133">Transmembrane helix</keyword>
<name>A0ABV5FSH7_9FLAO</name>
<reference evidence="4 5" key="1">
    <citation type="submission" date="2024-09" db="EMBL/GenBank/DDBJ databases">
        <authorList>
            <person name="Sun Q."/>
            <person name="Mori K."/>
        </authorList>
    </citation>
    <scope>NUCLEOTIDE SEQUENCE [LARGE SCALE GENOMIC DNA]</scope>
    <source>
        <strain evidence="4 5">CECT 7908</strain>
    </source>
</reference>
<feature type="coiled-coil region" evidence="1">
    <location>
        <begin position="133"/>
        <end position="160"/>
    </location>
</feature>
<comment type="caution">
    <text evidence="4">The sequence shown here is derived from an EMBL/GenBank/DDBJ whole genome shotgun (WGS) entry which is preliminary data.</text>
</comment>
<dbReference type="Pfam" id="PF06580">
    <property type="entry name" value="His_kinase"/>
    <property type="match status" value="1"/>
</dbReference>
<dbReference type="SUPFAM" id="SSF55874">
    <property type="entry name" value="ATPase domain of HSP90 chaperone/DNA topoisomerase II/histidine kinase"/>
    <property type="match status" value="1"/>
</dbReference>
<keyword evidence="2" id="KW-0472">Membrane</keyword>
<dbReference type="InterPro" id="IPR036890">
    <property type="entry name" value="HATPase_C_sf"/>
</dbReference>
<dbReference type="EC" id="2.7.13.3" evidence="4"/>
<keyword evidence="4" id="KW-0418">Kinase</keyword>
<feature type="domain" description="Signal transduction histidine kinase internal region" evidence="3">
    <location>
        <begin position="158"/>
        <end position="234"/>
    </location>
</feature>
<keyword evidence="2" id="KW-0812">Transmembrane</keyword>
<feature type="transmembrane region" description="Helical" evidence="2">
    <location>
        <begin position="70"/>
        <end position="92"/>
    </location>
</feature>
<evidence type="ECO:0000313" key="5">
    <source>
        <dbReference type="Proteomes" id="UP001589589"/>
    </source>
</evidence>
<feature type="transmembrane region" description="Helical" evidence="2">
    <location>
        <begin position="12"/>
        <end position="29"/>
    </location>
</feature>
<dbReference type="Gene3D" id="3.30.565.10">
    <property type="entry name" value="Histidine kinase-like ATPase, C-terminal domain"/>
    <property type="match status" value="1"/>
</dbReference>
<gene>
    <name evidence="4" type="ORF">ACFFUQ_19010</name>
</gene>
<evidence type="ECO:0000256" key="1">
    <source>
        <dbReference type="SAM" id="Coils"/>
    </source>
</evidence>
<keyword evidence="4" id="KW-0808">Transferase</keyword>
<dbReference type="PANTHER" id="PTHR34220:SF7">
    <property type="entry name" value="SENSOR HISTIDINE KINASE YPDA"/>
    <property type="match status" value="1"/>
</dbReference>